<dbReference type="GeneID" id="43604433"/>
<protein>
    <recommendedName>
        <fullName evidence="7">Large ribosomal subunit protein mL44</fullName>
    </recommendedName>
</protein>
<comment type="caution">
    <text evidence="10">The sequence shown here is derived from an EMBL/GenBank/DDBJ whole genome shotgun (WGS) entry which is preliminary data.</text>
</comment>
<comment type="similarity">
    <text evidence="6">Belongs to the ribonuclease III family. Mitochondrion-specific ribosomal protein mL44 subfamily.</text>
</comment>
<evidence type="ECO:0000256" key="3">
    <source>
        <dbReference type="ARBA" id="ARBA00022980"/>
    </source>
</evidence>
<dbReference type="InterPro" id="IPR044443">
    <property type="entry name" value="Ribosomal_mL44_DSRM_fung"/>
</dbReference>
<keyword evidence="11" id="KW-1185">Reference proteome</keyword>
<keyword evidence="2" id="KW-0694">RNA-binding</keyword>
<dbReference type="GO" id="GO:0005840">
    <property type="term" value="C:ribosome"/>
    <property type="evidence" value="ECO:0007669"/>
    <property type="project" value="UniProtKB-KW"/>
</dbReference>
<evidence type="ECO:0000256" key="5">
    <source>
        <dbReference type="ARBA" id="ARBA00023274"/>
    </source>
</evidence>
<dbReference type="GO" id="GO:0006396">
    <property type="term" value="P:RNA processing"/>
    <property type="evidence" value="ECO:0007669"/>
    <property type="project" value="InterPro"/>
</dbReference>
<reference evidence="10 11" key="1">
    <citation type="submission" date="2012-08" db="EMBL/GenBank/DDBJ databases">
        <authorList>
            <person name="Gan P.H.P."/>
            <person name="Ikeda K."/>
            <person name="Irieda H."/>
            <person name="Narusaka M."/>
            <person name="O'Connell R.J."/>
            <person name="Narusaka Y."/>
            <person name="Takano Y."/>
            <person name="Kubo Y."/>
            <person name="Shirasu K."/>
        </authorList>
    </citation>
    <scope>NUCLEOTIDE SEQUENCE [LARGE SCALE GENOMIC DNA]</scope>
    <source>
        <strain evidence="10 11">Nara gc5</strain>
    </source>
</reference>
<dbReference type="GO" id="GO:0003725">
    <property type="term" value="F:double-stranded RNA binding"/>
    <property type="evidence" value="ECO:0007669"/>
    <property type="project" value="InterPro"/>
</dbReference>
<name>A0A7J6IGV5_COLFN</name>
<dbReference type="SMART" id="SM00535">
    <property type="entry name" value="RIBOc"/>
    <property type="match status" value="1"/>
</dbReference>
<dbReference type="SUPFAM" id="SSF54768">
    <property type="entry name" value="dsRNA-binding domain-like"/>
    <property type="match status" value="1"/>
</dbReference>
<keyword evidence="4" id="KW-0496">Mitochondrion</keyword>
<dbReference type="EMBL" id="ANPB02000010">
    <property type="protein sequence ID" value="KAF4475205.1"/>
    <property type="molecule type" value="Genomic_DNA"/>
</dbReference>
<evidence type="ECO:0000256" key="1">
    <source>
        <dbReference type="ARBA" id="ARBA00004173"/>
    </source>
</evidence>
<dbReference type="InterPro" id="IPR000999">
    <property type="entry name" value="RNase_III_dom"/>
</dbReference>
<dbReference type="GO" id="GO:0005739">
    <property type="term" value="C:mitochondrion"/>
    <property type="evidence" value="ECO:0007669"/>
    <property type="project" value="TreeGrafter"/>
</dbReference>
<dbReference type="PROSITE" id="PS50142">
    <property type="entry name" value="RNASE_3_2"/>
    <property type="match status" value="1"/>
</dbReference>
<feature type="compositionally biased region" description="Acidic residues" evidence="8">
    <location>
        <begin position="60"/>
        <end position="78"/>
    </location>
</feature>
<evidence type="ECO:0000256" key="4">
    <source>
        <dbReference type="ARBA" id="ARBA00023128"/>
    </source>
</evidence>
<dbReference type="GO" id="GO:0003735">
    <property type="term" value="F:structural constituent of ribosome"/>
    <property type="evidence" value="ECO:0007669"/>
    <property type="project" value="TreeGrafter"/>
</dbReference>
<dbReference type="GO" id="GO:0004525">
    <property type="term" value="F:ribonuclease III activity"/>
    <property type="evidence" value="ECO:0007669"/>
    <property type="project" value="InterPro"/>
</dbReference>
<evidence type="ECO:0000256" key="6">
    <source>
        <dbReference type="ARBA" id="ARBA00024034"/>
    </source>
</evidence>
<feature type="region of interest" description="Disordered" evidence="8">
    <location>
        <begin position="56"/>
        <end position="84"/>
    </location>
</feature>
<dbReference type="InterPro" id="IPR044444">
    <property type="entry name" value="Ribosomal_mL44_DSRM_metazoa"/>
</dbReference>
<dbReference type="InParanoid" id="A0A7J6IGV5"/>
<dbReference type="Proteomes" id="UP000011096">
    <property type="component" value="Unassembled WGS sequence"/>
</dbReference>
<sequence>MKRLRISRCTGQLLNAQARTHASPSLTPISVRSSQQLVHNARSSTCGARSLFSWTRPSATEEEKEVEVPEEAPEEAPEQELKPLSFPSPLPEKALSSAKLAALHARLSLPEKVPLQTLARCLVDPSADPSPNFNNVNLAVVGASLINYHTSERLVCQYPRLPMTILFEAMRAYAGSDSLYRIAHGWGVENTIHPGDEVDPGLLQWSQELPTVGITGAWGYERKEAHHLDKFKWRRGVSSRVVLDDEFGDTVHTKRAEAPKEPKSSSPEEFLEDPTIVRERWMRIRNNAHAAFVRAVTGAIYAHCGRDAVRSFVDAHVLSRKVDLERLFSFKLPTRELAMLCAREGFEPPVARLESETGRLSRTPVYVVGIYSGRDKLGEGTGASLTNARLQASMNALKSWYLYSPGNNVRVPSDMLVEGAKPWQPVHIDMGEII</sequence>
<accession>A0A7J6IGV5</accession>
<evidence type="ECO:0000313" key="10">
    <source>
        <dbReference type="EMBL" id="KAF4475205.1"/>
    </source>
</evidence>
<dbReference type="PANTHER" id="PTHR11207:SF32">
    <property type="entry name" value="LARGE RIBOSOMAL SUBUNIT PROTEIN ML44"/>
    <property type="match status" value="1"/>
</dbReference>
<keyword evidence="5" id="KW-0687">Ribonucleoprotein</keyword>
<evidence type="ECO:0000256" key="2">
    <source>
        <dbReference type="ARBA" id="ARBA00022884"/>
    </source>
</evidence>
<dbReference type="InterPro" id="IPR036389">
    <property type="entry name" value="RNase_III_sf"/>
</dbReference>
<evidence type="ECO:0000256" key="8">
    <source>
        <dbReference type="SAM" id="MobiDB-lite"/>
    </source>
</evidence>
<dbReference type="InterPro" id="IPR014720">
    <property type="entry name" value="dsRBD_dom"/>
</dbReference>
<evidence type="ECO:0000256" key="7">
    <source>
        <dbReference type="ARBA" id="ARBA00035187"/>
    </source>
</evidence>
<dbReference type="Pfam" id="PF22892">
    <property type="entry name" value="DSRM_MRPL44"/>
    <property type="match status" value="1"/>
</dbReference>
<dbReference type="FunCoup" id="A0A7J6IGV5">
    <property type="interactions" value="406"/>
</dbReference>
<keyword evidence="3 10" id="KW-0689">Ribosomal protein</keyword>
<dbReference type="Gene3D" id="3.30.160.20">
    <property type="match status" value="1"/>
</dbReference>
<comment type="subcellular location">
    <subcellularLocation>
        <location evidence="1">Mitochondrion</location>
    </subcellularLocation>
</comment>
<organism evidence="10 11">
    <name type="scientific">Colletotrichum fructicola (strain Nara gc5)</name>
    <name type="common">Anthracnose fungus</name>
    <name type="synonym">Colletotrichum gloeosporioides (strain Nara gc5)</name>
    <dbReference type="NCBI Taxonomy" id="1213859"/>
    <lineage>
        <taxon>Eukaryota</taxon>
        <taxon>Fungi</taxon>
        <taxon>Dikarya</taxon>
        <taxon>Ascomycota</taxon>
        <taxon>Pezizomycotina</taxon>
        <taxon>Sordariomycetes</taxon>
        <taxon>Hypocreomycetidae</taxon>
        <taxon>Glomerellales</taxon>
        <taxon>Glomerellaceae</taxon>
        <taxon>Colletotrichum</taxon>
        <taxon>Colletotrichum gloeosporioides species complex</taxon>
    </lineage>
</organism>
<dbReference type="SMART" id="SM00358">
    <property type="entry name" value="DSRM"/>
    <property type="match status" value="1"/>
</dbReference>
<feature type="domain" description="RNase III" evidence="9">
    <location>
        <begin position="100"/>
        <end position="192"/>
    </location>
</feature>
<reference evidence="10 11" key="2">
    <citation type="submission" date="2020-04" db="EMBL/GenBank/DDBJ databases">
        <title>Genome sequencing and assembly of multiple isolates from the Colletotrichum gloeosporioides species complex.</title>
        <authorList>
            <person name="Gan P."/>
            <person name="Shirasu K."/>
        </authorList>
    </citation>
    <scope>NUCLEOTIDE SEQUENCE [LARGE SCALE GENOMIC DNA]</scope>
    <source>
        <strain evidence="10 11">Nara gc5</strain>
    </source>
</reference>
<dbReference type="Gene3D" id="1.10.1520.10">
    <property type="entry name" value="Ribonuclease III domain"/>
    <property type="match status" value="1"/>
</dbReference>
<dbReference type="OrthoDB" id="67027at2759"/>
<dbReference type="AlphaFoldDB" id="A0A7J6IGV5"/>
<dbReference type="CDD" id="cd19873">
    <property type="entry name" value="DSRM_MRPL3_like"/>
    <property type="match status" value="1"/>
</dbReference>
<evidence type="ECO:0000259" key="9">
    <source>
        <dbReference type="PROSITE" id="PS50142"/>
    </source>
</evidence>
<dbReference type="RefSeq" id="XP_031882684.1">
    <property type="nucleotide sequence ID" value="XM_032020220.1"/>
</dbReference>
<proteinExistence type="inferred from homology"/>
<evidence type="ECO:0000313" key="11">
    <source>
        <dbReference type="Proteomes" id="UP000011096"/>
    </source>
</evidence>
<dbReference type="SUPFAM" id="SSF69065">
    <property type="entry name" value="RNase III domain-like"/>
    <property type="match status" value="1"/>
</dbReference>
<dbReference type="PANTHER" id="PTHR11207">
    <property type="entry name" value="RIBONUCLEASE III"/>
    <property type="match status" value="1"/>
</dbReference>
<gene>
    <name evidence="10" type="ORF">CGGC5_v016254</name>
</gene>